<reference evidence="1 2" key="1">
    <citation type="submission" date="2020-06" db="EMBL/GenBank/DDBJ databases">
        <title>Altererythrobacter sp. HHU K3-1.</title>
        <authorList>
            <person name="Zhang D."/>
            <person name="Xue H."/>
        </authorList>
    </citation>
    <scope>NUCLEOTIDE SEQUENCE [LARGE SCALE GENOMIC DNA]</scope>
    <source>
        <strain evidence="1 2">HHU K3-1</strain>
    </source>
</reference>
<evidence type="ECO:0000313" key="1">
    <source>
        <dbReference type="EMBL" id="NVD44849.1"/>
    </source>
</evidence>
<protein>
    <submittedName>
        <fullName evidence="1">Uncharacterized protein</fullName>
    </submittedName>
</protein>
<dbReference type="Proteomes" id="UP000561438">
    <property type="component" value="Unassembled WGS sequence"/>
</dbReference>
<dbReference type="RefSeq" id="WP_176267144.1">
    <property type="nucleotide sequence ID" value="NZ_JABWGV010000002.1"/>
</dbReference>
<dbReference type="AlphaFoldDB" id="A0A850HCL6"/>
<gene>
    <name evidence="1" type="ORF">HUV48_07415</name>
</gene>
<evidence type="ECO:0000313" key="2">
    <source>
        <dbReference type="Proteomes" id="UP000561438"/>
    </source>
</evidence>
<sequence>MQNDTYQPASLETAACLWEAVLELMRGNTGQKGLRAQVDRCRENLGTSHLRLTVLGWVDAADADWVTVKEECWDRPYDWEWIPEWIANNVDWSGASPELRSPRVVPGENG</sequence>
<name>A0A850HCL6_9SPHN</name>
<accession>A0A850HCL6</accession>
<comment type="caution">
    <text evidence="1">The sequence shown here is derived from an EMBL/GenBank/DDBJ whole genome shotgun (WGS) entry which is preliminary data.</text>
</comment>
<organism evidence="1 2">
    <name type="scientific">Qipengyuania atrilutea</name>
    <dbReference type="NCBI Taxonomy" id="2744473"/>
    <lineage>
        <taxon>Bacteria</taxon>
        <taxon>Pseudomonadati</taxon>
        <taxon>Pseudomonadota</taxon>
        <taxon>Alphaproteobacteria</taxon>
        <taxon>Sphingomonadales</taxon>
        <taxon>Erythrobacteraceae</taxon>
        <taxon>Qipengyuania</taxon>
    </lineage>
</organism>
<keyword evidence="2" id="KW-1185">Reference proteome</keyword>
<dbReference type="EMBL" id="JABWGV010000002">
    <property type="protein sequence ID" value="NVD44849.1"/>
    <property type="molecule type" value="Genomic_DNA"/>
</dbReference>
<proteinExistence type="predicted"/>